<dbReference type="InterPro" id="IPR036047">
    <property type="entry name" value="F-box-like_dom_sf"/>
</dbReference>
<dbReference type="NCBIfam" id="TIGR01640">
    <property type="entry name" value="F_box_assoc_1"/>
    <property type="match status" value="1"/>
</dbReference>
<organism evidence="2 3">
    <name type="scientific">Microthlaspi erraticum</name>
    <dbReference type="NCBI Taxonomy" id="1685480"/>
    <lineage>
        <taxon>Eukaryota</taxon>
        <taxon>Viridiplantae</taxon>
        <taxon>Streptophyta</taxon>
        <taxon>Embryophyta</taxon>
        <taxon>Tracheophyta</taxon>
        <taxon>Spermatophyta</taxon>
        <taxon>Magnoliopsida</taxon>
        <taxon>eudicotyledons</taxon>
        <taxon>Gunneridae</taxon>
        <taxon>Pentapetalae</taxon>
        <taxon>rosids</taxon>
        <taxon>malvids</taxon>
        <taxon>Brassicales</taxon>
        <taxon>Brassicaceae</taxon>
        <taxon>Coluteocarpeae</taxon>
        <taxon>Microthlaspi</taxon>
    </lineage>
</organism>
<dbReference type="InterPro" id="IPR011043">
    <property type="entry name" value="Gal_Oxase/kelch_b-propeller"/>
</dbReference>
<dbReference type="InterPro" id="IPR006527">
    <property type="entry name" value="F-box-assoc_dom_typ1"/>
</dbReference>
<dbReference type="Pfam" id="PF00646">
    <property type="entry name" value="F-box"/>
    <property type="match status" value="1"/>
</dbReference>
<dbReference type="PROSITE" id="PS50181">
    <property type="entry name" value="FBOX"/>
    <property type="match status" value="1"/>
</dbReference>
<evidence type="ECO:0000313" key="2">
    <source>
        <dbReference type="EMBL" id="CAA7020821.1"/>
    </source>
</evidence>
<dbReference type="InterPro" id="IPR050796">
    <property type="entry name" value="SCF_F-box_component"/>
</dbReference>
<protein>
    <recommendedName>
        <fullName evidence="1">F-box domain-containing protein</fullName>
    </recommendedName>
</protein>
<comment type="caution">
    <text evidence="2">The sequence shown here is derived from an EMBL/GenBank/DDBJ whole genome shotgun (WGS) entry which is preliminary data.</text>
</comment>
<dbReference type="InterPro" id="IPR017451">
    <property type="entry name" value="F-box-assoc_interact_dom"/>
</dbReference>
<dbReference type="SUPFAM" id="SSF50965">
    <property type="entry name" value="Galactose oxidase, central domain"/>
    <property type="match status" value="1"/>
</dbReference>
<reference evidence="2" key="1">
    <citation type="submission" date="2020-01" db="EMBL/GenBank/DDBJ databases">
        <authorList>
            <person name="Mishra B."/>
        </authorList>
    </citation>
    <scope>NUCLEOTIDE SEQUENCE [LARGE SCALE GENOMIC DNA]</scope>
</reference>
<dbReference type="PANTHER" id="PTHR31672">
    <property type="entry name" value="BNACNNG10540D PROTEIN"/>
    <property type="match status" value="1"/>
</dbReference>
<proteinExistence type="predicted"/>
<dbReference type="AlphaFoldDB" id="A0A6D2I1N0"/>
<evidence type="ECO:0000259" key="1">
    <source>
        <dbReference type="PROSITE" id="PS50181"/>
    </source>
</evidence>
<dbReference type="PANTHER" id="PTHR31672:SF13">
    <property type="entry name" value="F-BOX PROTEIN CPR30-LIKE"/>
    <property type="match status" value="1"/>
</dbReference>
<dbReference type="Gene3D" id="2.120.10.80">
    <property type="entry name" value="Kelch-type beta propeller"/>
    <property type="match status" value="1"/>
</dbReference>
<dbReference type="SMART" id="SM00256">
    <property type="entry name" value="FBOX"/>
    <property type="match status" value="1"/>
</dbReference>
<dbReference type="EMBL" id="CACVBM020000555">
    <property type="protein sequence ID" value="CAA7020821.1"/>
    <property type="molecule type" value="Genomic_DNA"/>
</dbReference>
<feature type="domain" description="F-box" evidence="1">
    <location>
        <begin position="16"/>
        <end position="61"/>
    </location>
</feature>
<accession>A0A6D2I1N0</accession>
<evidence type="ECO:0000313" key="3">
    <source>
        <dbReference type="Proteomes" id="UP000467841"/>
    </source>
</evidence>
<dbReference type="Gene3D" id="1.20.1280.50">
    <property type="match status" value="1"/>
</dbReference>
<dbReference type="InterPro" id="IPR015915">
    <property type="entry name" value="Kelch-typ_b-propeller"/>
</dbReference>
<sequence>MLKRPRSSMVLRRHRSRVVELLPHDVVELILERLPVKSLLRFRSVSKNWKSTIDSPRFKERQLLCRRESRGPDVLCVELSYYGDDDLDTDAPSVELGSSIVSTIRFPTRAETIAMVVVTVCFQHLLIDKLKKGELGYGIAQLGFVKDKVRGTYKPVWLYNSSPFGLDNATTCEVFDFSTNAWRYVVPASPYRIRAHQRPVYLDGSLYWFTEFEETKLLSFDLHTETFQVLCKAPFAHVHCPYSVTMCILDNRLCVSRKNGPTQVIWSFDSSGGSKTWKKMCSVDLTKTFSWFERYTLFPIAILEKTKLLLHCHGYSQPLVIHDLHAKSYDIVFKPTKPVGFLWHLVLYSALLEFNVVFSTLEK</sequence>
<dbReference type="Pfam" id="PF07734">
    <property type="entry name" value="FBA_1"/>
    <property type="match status" value="1"/>
</dbReference>
<dbReference type="Proteomes" id="UP000467841">
    <property type="component" value="Unassembled WGS sequence"/>
</dbReference>
<name>A0A6D2I1N0_9BRAS</name>
<keyword evidence="3" id="KW-1185">Reference proteome</keyword>
<dbReference type="CDD" id="cd22157">
    <property type="entry name" value="F-box_AtFBW1-like"/>
    <property type="match status" value="1"/>
</dbReference>
<dbReference type="SUPFAM" id="SSF81383">
    <property type="entry name" value="F-box domain"/>
    <property type="match status" value="1"/>
</dbReference>
<dbReference type="OrthoDB" id="1059425at2759"/>
<gene>
    <name evidence="2" type="ORF">MERR_LOCUS8056</name>
</gene>
<dbReference type="InterPro" id="IPR001810">
    <property type="entry name" value="F-box_dom"/>
</dbReference>